<reference evidence="1 2" key="1">
    <citation type="submission" date="2016-04" db="EMBL/GenBank/DDBJ databases">
        <title>A degradative enzymes factory behind the ericoid mycorrhizal symbiosis.</title>
        <authorList>
            <consortium name="DOE Joint Genome Institute"/>
            <person name="Martino E."/>
            <person name="Morin E."/>
            <person name="Grelet G."/>
            <person name="Kuo A."/>
            <person name="Kohler A."/>
            <person name="Daghino S."/>
            <person name="Barry K."/>
            <person name="Choi C."/>
            <person name="Cichocki N."/>
            <person name="Clum A."/>
            <person name="Copeland A."/>
            <person name="Hainaut M."/>
            <person name="Haridas S."/>
            <person name="Labutti K."/>
            <person name="Lindquist E."/>
            <person name="Lipzen A."/>
            <person name="Khouja H.-R."/>
            <person name="Murat C."/>
            <person name="Ohm R."/>
            <person name="Olson A."/>
            <person name="Spatafora J."/>
            <person name="Veneault-Fourrey C."/>
            <person name="Henrissat B."/>
            <person name="Grigoriev I."/>
            <person name="Martin F."/>
            <person name="Perotto S."/>
        </authorList>
    </citation>
    <scope>NUCLEOTIDE SEQUENCE [LARGE SCALE GENOMIC DNA]</scope>
    <source>
        <strain evidence="1 2">F</strain>
    </source>
</reference>
<accession>A0A2J6R3E0</accession>
<dbReference type="AlphaFoldDB" id="A0A2J6R3E0"/>
<proteinExistence type="predicted"/>
<name>A0A2J6R3E0_HYAVF</name>
<gene>
    <name evidence="1" type="ORF">L207DRAFT_590072</name>
</gene>
<dbReference type="EMBL" id="KZ613957">
    <property type="protein sequence ID" value="PMD32999.1"/>
    <property type="molecule type" value="Genomic_DNA"/>
</dbReference>
<dbReference type="OrthoDB" id="3546991at2759"/>
<dbReference type="Proteomes" id="UP000235786">
    <property type="component" value="Unassembled WGS sequence"/>
</dbReference>
<evidence type="ECO:0000313" key="1">
    <source>
        <dbReference type="EMBL" id="PMD32999.1"/>
    </source>
</evidence>
<organism evidence="1 2">
    <name type="scientific">Hyaloscypha variabilis (strain UAMH 11265 / GT02V1 / F)</name>
    <name type="common">Meliniomyces variabilis</name>
    <dbReference type="NCBI Taxonomy" id="1149755"/>
    <lineage>
        <taxon>Eukaryota</taxon>
        <taxon>Fungi</taxon>
        <taxon>Dikarya</taxon>
        <taxon>Ascomycota</taxon>
        <taxon>Pezizomycotina</taxon>
        <taxon>Leotiomycetes</taxon>
        <taxon>Helotiales</taxon>
        <taxon>Hyaloscyphaceae</taxon>
        <taxon>Hyaloscypha</taxon>
        <taxon>Hyaloscypha variabilis</taxon>
    </lineage>
</organism>
<sequence length="245" mass="28391">MERPLEHHKVRGQSAQPILLQVCRESREEGLRNYEKVLEKCSACCPKGPSHIGCCRGERLPVYLNFAVDYFHHGQDLNLTINKFCSNHNFEIKVLEKIQNLAATRGGGNMDWWRCTFPTWEDMRDLKAFLKRDTLKECFVDFAGYDSLDSMDSYLSPNTAPTFFRTRIQEEGVQDLRVELEKEIKYGKLECGVEVKATFGKKTHFSRLLNEGPRGTQRTVTSIRLIKTKKLWSSMDYLVSQRLLT</sequence>
<protein>
    <submittedName>
        <fullName evidence="1">Uncharacterized protein</fullName>
    </submittedName>
</protein>
<keyword evidence="2" id="KW-1185">Reference proteome</keyword>
<evidence type="ECO:0000313" key="2">
    <source>
        <dbReference type="Proteomes" id="UP000235786"/>
    </source>
</evidence>